<dbReference type="EMBL" id="JAVDWE010000029">
    <property type="protein sequence ID" value="MDR7097513.1"/>
    <property type="molecule type" value="Genomic_DNA"/>
</dbReference>
<organism evidence="8 9">
    <name type="scientific">Hydrogenophaga laconesensis</name>
    <dbReference type="NCBI Taxonomy" id="1805971"/>
    <lineage>
        <taxon>Bacteria</taxon>
        <taxon>Pseudomonadati</taxon>
        <taxon>Pseudomonadota</taxon>
        <taxon>Betaproteobacteria</taxon>
        <taxon>Burkholderiales</taxon>
        <taxon>Comamonadaceae</taxon>
        <taxon>Hydrogenophaga</taxon>
    </lineage>
</organism>
<dbReference type="Gene3D" id="1.10.150.130">
    <property type="match status" value="1"/>
</dbReference>
<dbReference type="InterPro" id="IPR013762">
    <property type="entry name" value="Integrase-like_cat_sf"/>
</dbReference>
<evidence type="ECO:0000259" key="6">
    <source>
        <dbReference type="PROSITE" id="PS51898"/>
    </source>
</evidence>
<sequence length="246" mass="27527">MHSHDQVPGHIPSRIHCLHSDPVLDPERDSAARRFAQLGFMAIETQWLANFASVCTRRAYAADVRDFAAFSGLQTQSELLQVARSHVLAWRHHLQAQGLSPSTQRRKLAALSSLMEHLLDEQLIPTNPARGVRRPRLETHEGKTPALSLEQAKALLEAPDANTLKGVRDRAILAVMLLGGLRRAEVVTLRVRDFDCQRAGVAHLRVLGKGGKTRFIAAAPLMRERVQHYLEMRWHSFKAMSACSCE</sequence>
<feature type="domain" description="Tyr recombinase" evidence="6">
    <location>
        <begin position="142"/>
        <end position="246"/>
    </location>
</feature>
<comment type="caution">
    <text evidence="8">The sequence shown here is derived from an EMBL/GenBank/DDBJ whole genome shotgun (WGS) entry which is preliminary data.</text>
</comment>
<dbReference type="InterPro" id="IPR010998">
    <property type="entry name" value="Integrase_recombinase_N"/>
</dbReference>
<keyword evidence="4" id="KW-0233">DNA recombination</keyword>
<evidence type="ECO:0000256" key="2">
    <source>
        <dbReference type="ARBA" id="ARBA00022908"/>
    </source>
</evidence>
<dbReference type="Pfam" id="PF00589">
    <property type="entry name" value="Phage_integrase"/>
    <property type="match status" value="1"/>
</dbReference>
<dbReference type="Gene3D" id="1.10.443.10">
    <property type="entry name" value="Intergrase catalytic core"/>
    <property type="match status" value="1"/>
</dbReference>
<dbReference type="InterPro" id="IPR044068">
    <property type="entry name" value="CB"/>
</dbReference>
<dbReference type="SUPFAM" id="SSF56349">
    <property type="entry name" value="DNA breaking-rejoining enzymes"/>
    <property type="match status" value="1"/>
</dbReference>
<comment type="similarity">
    <text evidence="1">Belongs to the 'phage' integrase family.</text>
</comment>
<feature type="domain" description="Core-binding (CB)" evidence="7">
    <location>
        <begin position="42"/>
        <end position="119"/>
    </location>
</feature>
<evidence type="ECO:0000313" key="8">
    <source>
        <dbReference type="EMBL" id="MDR7097513.1"/>
    </source>
</evidence>
<dbReference type="PANTHER" id="PTHR30349:SF41">
    <property type="entry name" value="INTEGRASE_RECOMBINASE PROTEIN MJ0367-RELATED"/>
    <property type="match status" value="1"/>
</dbReference>
<evidence type="ECO:0000256" key="1">
    <source>
        <dbReference type="ARBA" id="ARBA00008857"/>
    </source>
</evidence>
<dbReference type="InterPro" id="IPR050090">
    <property type="entry name" value="Tyrosine_recombinase_XerCD"/>
</dbReference>
<dbReference type="InterPro" id="IPR002104">
    <property type="entry name" value="Integrase_catalytic"/>
</dbReference>
<dbReference type="InterPro" id="IPR011010">
    <property type="entry name" value="DNA_brk_join_enz"/>
</dbReference>
<protein>
    <submittedName>
        <fullName evidence="8">Site-specific recombinase XerD</fullName>
    </submittedName>
</protein>
<accession>A0ABU1VK03</accession>
<gene>
    <name evidence="8" type="ORF">J2X09_005289</name>
</gene>
<keyword evidence="3 5" id="KW-0238">DNA-binding</keyword>
<name>A0ABU1VK03_9BURK</name>
<evidence type="ECO:0000313" key="9">
    <source>
        <dbReference type="Proteomes" id="UP001265550"/>
    </source>
</evidence>
<evidence type="ECO:0000256" key="5">
    <source>
        <dbReference type="PROSITE-ProRule" id="PRU01248"/>
    </source>
</evidence>
<dbReference type="PANTHER" id="PTHR30349">
    <property type="entry name" value="PHAGE INTEGRASE-RELATED"/>
    <property type="match status" value="1"/>
</dbReference>
<evidence type="ECO:0000256" key="4">
    <source>
        <dbReference type="ARBA" id="ARBA00023172"/>
    </source>
</evidence>
<reference evidence="8 9" key="1">
    <citation type="submission" date="2023-07" db="EMBL/GenBank/DDBJ databases">
        <title>Sorghum-associated microbial communities from plants grown in Nebraska, USA.</title>
        <authorList>
            <person name="Schachtman D."/>
        </authorList>
    </citation>
    <scope>NUCLEOTIDE SEQUENCE [LARGE SCALE GENOMIC DNA]</scope>
    <source>
        <strain evidence="8 9">BE240</strain>
    </source>
</reference>
<dbReference type="Pfam" id="PF02899">
    <property type="entry name" value="Phage_int_SAM_1"/>
    <property type="match status" value="1"/>
</dbReference>
<evidence type="ECO:0000256" key="3">
    <source>
        <dbReference type="ARBA" id="ARBA00023125"/>
    </source>
</evidence>
<dbReference type="InterPro" id="IPR004107">
    <property type="entry name" value="Integrase_SAM-like_N"/>
</dbReference>
<dbReference type="PROSITE" id="PS51900">
    <property type="entry name" value="CB"/>
    <property type="match status" value="1"/>
</dbReference>
<dbReference type="Proteomes" id="UP001265550">
    <property type="component" value="Unassembled WGS sequence"/>
</dbReference>
<keyword evidence="9" id="KW-1185">Reference proteome</keyword>
<evidence type="ECO:0000259" key="7">
    <source>
        <dbReference type="PROSITE" id="PS51900"/>
    </source>
</evidence>
<proteinExistence type="inferred from homology"/>
<dbReference type="PROSITE" id="PS51898">
    <property type="entry name" value="TYR_RECOMBINASE"/>
    <property type="match status" value="1"/>
</dbReference>
<keyword evidence="2" id="KW-0229">DNA integration</keyword>